<dbReference type="EMBL" id="CP111015">
    <property type="protein sequence ID" value="WAR02706.1"/>
    <property type="molecule type" value="Genomic_DNA"/>
</dbReference>
<dbReference type="PANTHER" id="PTHR11686:SF9">
    <property type="entry name" value="RE13973P"/>
    <property type="match status" value="1"/>
</dbReference>
<proteinExistence type="predicted"/>
<dbReference type="Gene3D" id="3.60.20.40">
    <property type="match status" value="1"/>
</dbReference>
<dbReference type="PANTHER" id="PTHR11686">
    <property type="entry name" value="GAMMA GLUTAMYL TRANSPEPTIDASE"/>
    <property type="match status" value="1"/>
</dbReference>
<keyword evidence="2" id="KW-1185">Reference proteome</keyword>
<evidence type="ECO:0000313" key="2">
    <source>
        <dbReference type="Proteomes" id="UP001164746"/>
    </source>
</evidence>
<gene>
    <name evidence="1" type="ORF">MAR_009264</name>
</gene>
<accession>A0ABY7E184</accession>
<dbReference type="InterPro" id="IPR043137">
    <property type="entry name" value="GGT_ssub_C"/>
</dbReference>
<protein>
    <submittedName>
        <fullName evidence="1">Uncharacterized protein</fullName>
    </submittedName>
</protein>
<dbReference type="InterPro" id="IPR000101">
    <property type="entry name" value="GGT_peptidase"/>
</dbReference>
<dbReference type="InterPro" id="IPR029055">
    <property type="entry name" value="Ntn_hydrolases_N"/>
</dbReference>
<organism evidence="1 2">
    <name type="scientific">Mya arenaria</name>
    <name type="common">Soft-shell clam</name>
    <dbReference type="NCBI Taxonomy" id="6604"/>
    <lineage>
        <taxon>Eukaryota</taxon>
        <taxon>Metazoa</taxon>
        <taxon>Spiralia</taxon>
        <taxon>Lophotrochozoa</taxon>
        <taxon>Mollusca</taxon>
        <taxon>Bivalvia</taxon>
        <taxon>Autobranchia</taxon>
        <taxon>Heteroconchia</taxon>
        <taxon>Euheterodonta</taxon>
        <taxon>Imparidentia</taxon>
        <taxon>Neoheterodontei</taxon>
        <taxon>Myida</taxon>
        <taxon>Myoidea</taxon>
        <taxon>Myidae</taxon>
        <taxon>Mya</taxon>
    </lineage>
</organism>
<dbReference type="Proteomes" id="UP001164746">
    <property type="component" value="Chromosome 4"/>
</dbReference>
<dbReference type="SUPFAM" id="SSF56235">
    <property type="entry name" value="N-terminal nucleophile aminohydrolases (Ntn hydrolases)"/>
    <property type="match status" value="1"/>
</dbReference>
<sequence length="132" mass="14754">MITLGRLTYRSLFASNSTGIIWNNEMNDFTTQGVLVKTLLLNVSFNEVGDSKRLHQLLFENSISIERDFSKGILDELLERGHKTTEFTGNIFSVLEAISVSEEGEIAGYADPRKPSGKASYVFKTVKSRTKS</sequence>
<name>A0ABY7E184_MYAAR</name>
<reference evidence="1" key="1">
    <citation type="submission" date="2022-11" db="EMBL/GenBank/DDBJ databases">
        <title>Centuries of genome instability and evolution in soft-shell clam transmissible cancer (bioRxiv).</title>
        <authorList>
            <person name="Hart S.F.M."/>
            <person name="Yonemitsu M.A."/>
            <person name="Giersch R.M."/>
            <person name="Beal B.F."/>
            <person name="Arriagada G."/>
            <person name="Davis B.W."/>
            <person name="Ostrander E.A."/>
            <person name="Goff S.P."/>
            <person name="Metzger M.J."/>
        </authorList>
    </citation>
    <scope>NUCLEOTIDE SEQUENCE</scope>
    <source>
        <strain evidence="1">MELC-2E11</strain>
        <tissue evidence="1">Siphon/mantle</tissue>
    </source>
</reference>
<evidence type="ECO:0000313" key="1">
    <source>
        <dbReference type="EMBL" id="WAR02706.1"/>
    </source>
</evidence>
<dbReference type="Pfam" id="PF01019">
    <property type="entry name" value="G_glu_transpept"/>
    <property type="match status" value="1"/>
</dbReference>